<gene>
    <name evidence="1" type="ORF">FAZ19_09990</name>
</gene>
<dbReference type="InterPro" id="IPR038713">
    <property type="entry name" value="Terminase_Gp1_N_sf"/>
</dbReference>
<organism evidence="1 2">
    <name type="scientific">Sphingobacterium alkalisoli</name>
    <dbReference type="NCBI Taxonomy" id="1874115"/>
    <lineage>
        <taxon>Bacteria</taxon>
        <taxon>Pseudomonadati</taxon>
        <taxon>Bacteroidota</taxon>
        <taxon>Sphingobacteriia</taxon>
        <taxon>Sphingobacteriales</taxon>
        <taxon>Sphingobacteriaceae</taxon>
        <taxon>Sphingobacterium</taxon>
    </lineage>
</organism>
<evidence type="ECO:0008006" key="3">
    <source>
        <dbReference type="Google" id="ProtNLM"/>
    </source>
</evidence>
<comment type="caution">
    <text evidence="1">The sequence shown here is derived from an EMBL/GenBank/DDBJ whole genome shotgun (WGS) entry which is preliminary data.</text>
</comment>
<reference evidence="1 2" key="1">
    <citation type="submission" date="2019-04" db="EMBL/GenBank/DDBJ databases">
        <title>Sphingobacterium olei sp. nov., isolated from oil-contaminated soil.</title>
        <authorList>
            <person name="Liu B."/>
        </authorList>
    </citation>
    <scope>NUCLEOTIDE SEQUENCE [LARGE SCALE GENOMIC DNA]</scope>
    <source>
        <strain evidence="1 2">Y3L14</strain>
    </source>
</reference>
<proteinExistence type="predicted"/>
<name>A0A4U0H2Z6_9SPHI</name>
<dbReference type="Pfam" id="PF03592">
    <property type="entry name" value="Terminase_2"/>
    <property type="match status" value="1"/>
</dbReference>
<sequence length="65" mass="7361">MLTSKQKRFCDKYLVGLNAIQSAIRASYRTDSWGCDNGQIDNFSTQITFAGKVAEKEKKSLRLKT</sequence>
<dbReference type="OrthoDB" id="1338457at2"/>
<dbReference type="EMBL" id="SUKA01000003">
    <property type="protein sequence ID" value="TJY65464.1"/>
    <property type="molecule type" value="Genomic_DNA"/>
</dbReference>
<dbReference type="Proteomes" id="UP000309872">
    <property type="component" value="Unassembled WGS sequence"/>
</dbReference>
<dbReference type="AlphaFoldDB" id="A0A4U0H2Z6"/>
<evidence type="ECO:0000313" key="1">
    <source>
        <dbReference type="EMBL" id="TJY65464.1"/>
    </source>
</evidence>
<dbReference type="GO" id="GO:0051276">
    <property type="term" value="P:chromosome organization"/>
    <property type="evidence" value="ECO:0007669"/>
    <property type="project" value="InterPro"/>
</dbReference>
<accession>A0A4U0H2Z6</accession>
<dbReference type="InterPro" id="IPR005335">
    <property type="entry name" value="Terminase_ssu"/>
</dbReference>
<dbReference type="RefSeq" id="WP_136820593.1">
    <property type="nucleotide sequence ID" value="NZ_BMJX01000003.1"/>
</dbReference>
<protein>
    <recommendedName>
        <fullName evidence="3">Terminase small subunit</fullName>
    </recommendedName>
</protein>
<evidence type="ECO:0000313" key="2">
    <source>
        <dbReference type="Proteomes" id="UP000309872"/>
    </source>
</evidence>
<keyword evidence="2" id="KW-1185">Reference proteome</keyword>
<dbReference type="Gene3D" id="1.10.10.1400">
    <property type="entry name" value="Terminase, small subunit, N-terminal DNA-binding domain, HTH motif"/>
    <property type="match status" value="1"/>
</dbReference>